<dbReference type="AlphaFoldDB" id="A0A1H7MJR6"/>
<dbReference type="Pfam" id="PF13302">
    <property type="entry name" value="Acetyltransf_3"/>
    <property type="match status" value="1"/>
</dbReference>
<accession>A0A1H7MJR6</accession>
<evidence type="ECO:0000313" key="3">
    <source>
        <dbReference type="Proteomes" id="UP000182719"/>
    </source>
</evidence>
<organism evidence="2 3">
    <name type="scientific">Stigmatella aurantiaca</name>
    <dbReference type="NCBI Taxonomy" id="41"/>
    <lineage>
        <taxon>Bacteria</taxon>
        <taxon>Pseudomonadati</taxon>
        <taxon>Myxococcota</taxon>
        <taxon>Myxococcia</taxon>
        <taxon>Myxococcales</taxon>
        <taxon>Cystobacterineae</taxon>
        <taxon>Archangiaceae</taxon>
        <taxon>Stigmatella</taxon>
    </lineage>
</organism>
<reference evidence="3" key="1">
    <citation type="submission" date="2016-10" db="EMBL/GenBank/DDBJ databases">
        <authorList>
            <person name="Varghese N."/>
            <person name="Submissions S."/>
        </authorList>
    </citation>
    <scope>NUCLEOTIDE SEQUENCE [LARGE SCALE GENOMIC DNA]</scope>
    <source>
        <strain evidence="3">DSM 17044</strain>
    </source>
</reference>
<dbReference type="Proteomes" id="UP000182719">
    <property type="component" value="Unassembled WGS sequence"/>
</dbReference>
<keyword evidence="3" id="KW-1185">Reference proteome</keyword>
<sequence length="88" mass="10232">MDFYETLEREGTGQWWKIISRQSPEALGAIGYNHYQAQHKKAESGYWLLPRFWNQGILTERDCEIKDGHPISLRIYSLLSTDPAGSKF</sequence>
<dbReference type="Gene3D" id="3.40.630.30">
    <property type="match status" value="1"/>
</dbReference>
<dbReference type="InterPro" id="IPR000182">
    <property type="entry name" value="GNAT_dom"/>
</dbReference>
<gene>
    <name evidence="2" type="ORF">SAMN05444354_10410</name>
</gene>
<evidence type="ECO:0000313" key="2">
    <source>
        <dbReference type="EMBL" id="SEL11319.1"/>
    </source>
</evidence>
<protein>
    <submittedName>
        <fullName evidence="2">Ribosomal-protein-alanine N-acetyltransferase</fullName>
    </submittedName>
</protein>
<dbReference type="EMBL" id="FOAP01000004">
    <property type="protein sequence ID" value="SEL11319.1"/>
    <property type="molecule type" value="Genomic_DNA"/>
</dbReference>
<dbReference type="InterPro" id="IPR016181">
    <property type="entry name" value="Acyl_CoA_acyltransferase"/>
</dbReference>
<name>A0A1H7MJR6_STIAU</name>
<dbReference type="RefSeq" id="WP_075006083.1">
    <property type="nucleotide sequence ID" value="NZ_FOAP01000004.1"/>
</dbReference>
<feature type="domain" description="N-acetyltransferase" evidence="1">
    <location>
        <begin position="9"/>
        <end position="60"/>
    </location>
</feature>
<dbReference type="SUPFAM" id="SSF55729">
    <property type="entry name" value="Acyl-CoA N-acyltransferases (Nat)"/>
    <property type="match status" value="1"/>
</dbReference>
<keyword evidence="2" id="KW-0808">Transferase</keyword>
<proteinExistence type="predicted"/>
<dbReference type="GO" id="GO:0016747">
    <property type="term" value="F:acyltransferase activity, transferring groups other than amino-acyl groups"/>
    <property type="evidence" value="ECO:0007669"/>
    <property type="project" value="InterPro"/>
</dbReference>
<evidence type="ECO:0000259" key="1">
    <source>
        <dbReference type="Pfam" id="PF13302"/>
    </source>
</evidence>